<feature type="chain" id="PRO_5002508063" evidence="6">
    <location>
        <begin position="21"/>
        <end position="97"/>
    </location>
</feature>
<feature type="signal peptide" evidence="6">
    <location>
        <begin position="1"/>
        <end position="20"/>
    </location>
</feature>
<evidence type="ECO:0000259" key="7">
    <source>
        <dbReference type="Pfam" id="PF11703"/>
    </source>
</evidence>
<protein>
    <submittedName>
        <fullName evidence="8">Ubiquitin</fullName>
    </submittedName>
</protein>
<reference evidence="8" key="1">
    <citation type="submission" date="2012-04" db="EMBL/GenBank/DDBJ databases">
        <authorList>
            <person name="Lu G."/>
            <person name="Lu Y.J."/>
            <person name="Fan Z.G."/>
        </authorList>
    </citation>
    <scope>NUCLEOTIDE SEQUENCE</scope>
</reference>
<evidence type="ECO:0000256" key="2">
    <source>
        <dbReference type="ARBA" id="ARBA00022525"/>
    </source>
</evidence>
<dbReference type="AlphaFoldDB" id="A0A0F6MV55"/>
<keyword evidence="2" id="KW-0964">Secreted</keyword>
<evidence type="ECO:0000256" key="6">
    <source>
        <dbReference type="SAM" id="SignalP"/>
    </source>
</evidence>
<comment type="subcellular location">
    <subcellularLocation>
        <location evidence="1">Secreted</location>
    </subcellularLocation>
</comment>
<evidence type="ECO:0000256" key="5">
    <source>
        <dbReference type="ARBA" id="ARBA00023157"/>
    </source>
</evidence>
<keyword evidence="3 6" id="KW-0732">Signal</keyword>
<evidence type="ECO:0000313" key="8">
    <source>
        <dbReference type="EMBL" id="AGC52711.1"/>
    </source>
</evidence>
<evidence type="ECO:0000256" key="3">
    <source>
        <dbReference type="ARBA" id="ARBA00022729"/>
    </source>
</evidence>
<feature type="domain" description="UPF0506" evidence="7">
    <location>
        <begin position="24"/>
        <end position="81"/>
    </location>
</feature>
<evidence type="ECO:0000256" key="4">
    <source>
        <dbReference type="ARBA" id="ARBA00022854"/>
    </source>
</evidence>
<organism evidence="8">
    <name type="scientific">Spirometra erinaceieuropaei</name>
    <name type="common">Tapeworm</name>
    <name type="synonym">Spirometra erinacei</name>
    <dbReference type="NCBI Taxonomy" id="99802"/>
    <lineage>
        <taxon>Eukaryota</taxon>
        <taxon>Metazoa</taxon>
        <taxon>Spiralia</taxon>
        <taxon>Lophotrochozoa</taxon>
        <taxon>Platyhelminthes</taxon>
        <taxon>Cestoda</taxon>
        <taxon>Eucestoda</taxon>
        <taxon>Diphyllobothriidea</taxon>
        <taxon>Diphyllobothriidae</taxon>
        <taxon>Spirometra</taxon>
    </lineage>
</organism>
<evidence type="ECO:0000256" key="1">
    <source>
        <dbReference type="ARBA" id="ARBA00004613"/>
    </source>
</evidence>
<dbReference type="GO" id="GO:0005576">
    <property type="term" value="C:extracellular region"/>
    <property type="evidence" value="ECO:0007669"/>
    <property type="project" value="UniProtKB-SubCell"/>
</dbReference>
<accession>A0A0F6MV55</accession>
<keyword evidence="5" id="KW-1015">Disulfide bond</keyword>
<sequence>MHIHVITAIVLLACATLNSADENCRKEGEFCDKTIFNRCCDNLVCDLQSIGNGKCVKYLDEGRLCAKDAECCSGRCHLLKCVPKEDSTTTPSHSTTH</sequence>
<proteinExistence type="evidence at transcript level"/>
<dbReference type="Pfam" id="PF11703">
    <property type="entry name" value="UPF0506"/>
    <property type="match status" value="1"/>
</dbReference>
<name>A0A0F6MV55_SPIER</name>
<dbReference type="EMBL" id="JQ919797">
    <property type="protein sequence ID" value="AGC52711.1"/>
    <property type="molecule type" value="mRNA"/>
</dbReference>
<dbReference type="InterPro" id="IPR021712">
    <property type="entry name" value="UPF0506"/>
</dbReference>
<keyword evidence="4" id="KW-0960">Knottin</keyword>